<dbReference type="InterPro" id="IPR053259">
    <property type="entry name" value="Golvesin-related_Golgi"/>
</dbReference>
<dbReference type="PATRIC" id="fig|1183438.3.peg.3862"/>
<evidence type="ECO:0000256" key="3">
    <source>
        <dbReference type="ARBA" id="ARBA00022692"/>
    </source>
</evidence>
<gene>
    <name evidence="9" type="ORF">GKIL_3925</name>
</gene>
<dbReference type="Gene3D" id="3.40.50.300">
    <property type="entry name" value="P-loop containing nucleotide triphosphate hydrolases"/>
    <property type="match status" value="1"/>
</dbReference>
<dbReference type="Proteomes" id="UP000017396">
    <property type="component" value="Chromosome"/>
</dbReference>
<dbReference type="EMBL" id="CP003587">
    <property type="protein sequence ID" value="AGY60171.1"/>
    <property type="molecule type" value="Genomic_DNA"/>
</dbReference>
<dbReference type="PANTHER" id="PTHR32301">
    <property type="entry name" value="COUNTIN RECEPTOR CNR3-RELATED"/>
    <property type="match status" value="1"/>
</dbReference>
<dbReference type="GO" id="GO:0001733">
    <property type="term" value="F:galactosylceramide sulfotransferase activity"/>
    <property type="evidence" value="ECO:0007669"/>
    <property type="project" value="InterPro"/>
</dbReference>
<keyword evidence="2" id="KW-0808">Transferase</keyword>
<evidence type="ECO:0000256" key="2">
    <source>
        <dbReference type="ARBA" id="ARBA00022679"/>
    </source>
</evidence>
<evidence type="ECO:0000256" key="8">
    <source>
        <dbReference type="ARBA" id="ARBA00023180"/>
    </source>
</evidence>
<sequence>MGEREPLIIFLHIPKTGGTTLESILKKQYGEENGLRVDLARINDAAGAVRAREILRSSPECRFVSGHFTMGLAPHTQVLTPSCYITLLREPVERVVSDYFFILQTPEHPLHELVTQQRLSLKDYLLHDLCVGTDNYQTRTLCNRSPDSQYGDWTCTQQMYEEAKENLEKWFPVVGLLERFDESLLLWRSLFGWKLPLYVRRNANSRRKSVREISSEVRAIVEQVNRYDTQLYAHACLLFEQHIQRIGTVPFAQQLLCFRLFNRWYGYNCAKSARPTPASRWQALFLEKVRETL</sequence>
<dbReference type="GO" id="GO:0009247">
    <property type="term" value="P:glycolipid biosynthetic process"/>
    <property type="evidence" value="ECO:0007669"/>
    <property type="project" value="InterPro"/>
</dbReference>
<dbReference type="AlphaFoldDB" id="U5QML8"/>
<evidence type="ECO:0008006" key="11">
    <source>
        <dbReference type="Google" id="ProtNLM"/>
    </source>
</evidence>
<keyword evidence="5" id="KW-1133">Transmembrane helix</keyword>
<evidence type="ECO:0000256" key="7">
    <source>
        <dbReference type="ARBA" id="ARBA00023136"/>
    </source>
</evidence>
<accession>U5QML8</accession>
<comment type="subcellular location">
    <subcellularLocation>
        <location evidence="1">Golgi apparatus membrane</location>
        <topology evidence="1">Single-pass type II membrane protein</topology>
    </subcellularLocation>
</comment>
<proteinExistence type="predicted"/>
<dbReference type="eggNOG" id="ENOG5031NK6">
    <property type="taxonomic scope" value="Bacteria"/>
</dbReference>
<evidence type="ECO:0000256" key="6">
    <source>
        <dbReference type="ARBA" id="ARBA00023034"/>
    </source>
</evidence>
<evidence type="ECO:0000313" key="10">
    <source>
        <dbReference type="Proteomes" id="UP000017396"/>
    </source>
</evidence>
<dbReference type="GO" id="GO:0016020">
    <property type="term" value="C:membrane"/>
    <property type="evidence" value="ECO:0007669"/>
    <property type="project" value="InterPro"/>
</dbReference>
<dbReference type="SUPFAM" id="SSF52540">
    <property type="entry name" value="P-loop containing nucleoside triphosphate hydrolases"/>
    <property type="match status" value="1"/>
</dbReference>
<reference evidence="9 10" key="1">
    <citation type="journal article" date="2013" name="PLoS ONE">
        <title>Cultivation and Complete Genome Sequencing of Gloeobacter kilaueensis sp. nov., from a Lava Cave in Kilauea Caldera, Hawai'i.</title>
        <authorList>
            <person name="Saw J.H."/>
            <person name="Schatz M."/>
            <person name="Brown M.V."/>
            <person name="Kunkel D.D."/>
            <person name="Foster J.S."/>
            <person name="Shick H."/>
            <person name="Christensen S."/>
            <person name="Hou S."/>
            <person name="Wan X."/>
            <person name="Donachie S.P."/>
        </authorList>
    </citation>
    <scope>NUCLEOTIDE SEQUENCE [LARGE SCALE GENOMIC DNA]</scope>
    <source>
        <strain evidence="10">JS</strain>
    </source>
</reference>
<dbReference type="STRING" id="1183438.GKIL_3925"/>
<dbReference type="KEGG" id="glj:GKIL_3925"/>
<keyword evidence="6" id="KW-0333">Golgi apparatus</keyword>
<protein>
    <recommendedName>
        <fullName evidence="11">Sulfotransferase family protein</fullName>
    </recommendedName>
</protein>
<keyword evidence="10" id="KW-1185">Reference proteome</keyword>
<dbReference type="PANTHER" id="PTHR32301:SF6">
    <property type="entry name" value="GOLVESIN-RELATED"/>
    <property type="match status" value="1"/>
</dbReference>
<evidence type="ECO:0000313" key="9">
    <source>
        <dbReference type="EMBL" id="AGY60171.1"/>
    </source>
</evidence>
<evidence type="ECO:0000256" key="4">
    <source>
        <dbReference type="ARBA" id="ARBA00022968"/>
    </source>
</evidence>
<dbReference type="RefSeq" id="WP_023175501.1">
    <property type="nucleotide sequence ID" value="NC_022600.1"/>
</dbReference>
<keyword evidence="7" id="KW-0472">Membrane</keyword>
<organism evidence="9 10">
    <name type="scientific">Gloeobacter kilaueensis (strain ATCC BAA-2537 / CCAP 1431/1 / ULC 316 / JS1)</name>
    <dbReference type="NCBI Taxonomy" id="1183438"/>
    <lineage>
        <taxon>Bacteria</taxon>
        <taxon>Bacillati</taxon>
        <taxon>Cyanobacteriota</taxon>
        <taxon>Cyanophyceae</taxon>
        <taxon>Gloeobacterales</taxon>
        <taxon>Gloeobacteraceae</taxon>
        <taxon>Gloeobacter</taxon>
    </lineage>
</organism>
<keyword evidence="3" id="KW-0812">Transmembrane</keyword>
<dbReference type="HOGENOM" id="CLU_054547_0_0_3"/>
<dbReference type="Pfam" id="PF06990">
    <property type="entry name" value="Gal-3-0_sulfotr"/>
    <property type="match status" value="1"/>
</dbReference>
<keyword evidence="4" id="KW-0735">Signal-anchor</keyword>
<dbReference type="InterPro" id="IPR009729">
    <property type="entry name" value="Gal-3-0_sulfotransfrase"/>
</dbReference>
<keyword evidence="8" id="KW-0325">Glycoprotein</keyword>
<evidence type="ECO:0000256" key="5">
    <source>
        <dbReference type="ARBA" id="ARBA00022989"/>
    </source>
</evidence>
<name>U5QML8_GLOK1</name>
<evidence type="ECO:0000256" key="1">
    <source>
        <dbReference type="ARBA" id="ARBA00004323"/>
    </source>
</evidence>
<dbReference type="InterPro" id="IPR027417">
    <property type="entry name" value="P-loop_NTPase"/>
</dbReference>
<dbReference type="OrthoDB" id="458615at2"/>